<name>A0A6G7Y5S2_9ACTN</name>
<keyword evidence="8" id="KW-0902">Two-component regulatory system</keyword>
<feature type="transmembrane region" description="Helical" evidence="9">
    <location>
        <begin position="112"/>
        <end position="134"/>
    </location>
</feature>
<dbReference type="Gene3D" id="1.20.5.1930">
    <property type="match status" value="1"/>
</dbReference>
<feature type="transmembrane region" description="Helical" evidence="9">
    <location>
        <begin position="15"/>
        <end position="37"/>
    </location>
</feature>
<keyword evidence="7" id="KW-0067">ATP-binding</keyword>
<keyword evidence="9" id="KW-0472">Membrane</keyword>
<keyword evidence="4" id="KW-0808">Transferase</keyword>
<feature type="transmembrane region" description="Helical" evidence="9">
    <location>
        <begin position="160"/>
        <end position="181"/>
    </location>
</feature>
<dbReference type="RefSeq" id="WP_166232869.1">
    <property type="nucleotide sequence ID" value="NZ_CP049865.1"/>
</dbReference>
<keyword evidence="9" id="KW-0812">Transmembrane</keyword>
<feature type="transmembrane region" description="Helical" evidence="9">
    <location>
        <begin position="77"/>
        <end position="105"/>
    </location>
</feature>
<dbReference type="Pfam" id="PF07730">
    <property type="entry name" value="HisKA_3"/>
    <property type="match status" value="1"/>
</dbReference>
<dbReference type="InterPro" id="IPR036890">
    <property type="entry name" value="HATPase_C_sf"/>
</dbReference>
<evidence type="ECO:0000256" key="2">
    <source>
        <dbReference type="ARBA" id="ARBA00012438"/>
    </source>
</evidence>
<dbReference type="KEGG" id="prv:G7070_06435"/>
<gene>
    <name evidence="11" type="ORF">G7070_06435</name>
</gene>
<evidence type="ECO:0000256" key="5">
    <source>
        <dbReference type="ARBA" id="ARBA00022741"/>
    </source>
</evidence>
<dbReference type="InterPro" id="IPR050482">
    <property type="entry name" value="Sensor_HK_TwoCompSys"/>
</dbReference>
<dbReference type="SUPFAM" id="SSF55874">
    <property type="entry name" value="ATPase domain of HSP90 chaperone/DNA topoisomerase II/histidine kinase"/>
    <property type="match status" value="1"/>
</dbReference>
<dbReference type="CDD" id="cd16917">
    <property type="entry name" value="HATPase_UhpB-NarQ-NarX-like"/>
    <property type="match status" value="1"/>
</dbReference>
<evidence type="ECO:0000313" key="12">
    <source>
        <dbReference type="Proteomes" id="UP000501058"/>
    </source>
</evidence>
<dbReference type="GO" id="GO:0016020">
    <property type="term" value="C:membrane"/>
    <property type="evidence" value="ECO:0007669"/>
    <property type="project" value="InterPro"/>
</dbReference>
<dbReference type="GO" id="GO:0046983">
    <property type="term" value="F:protein dimerization activity"/>
    <property type="evidence" value="ECO:0007669"/>
    <property type="project" value="InterPro"/>
</dbReference>
<evidence type="ECO:0000256" key="8">
    <source>
        <dbReference type="ARBA" id="ARBA00023012"/>
    </source>
</evidence>
<keyword evidence="6 11" id="KW-0418">Kinase</keyword>
<dbReference type="GO" id="GO:0005524">
    <property type="term" value="F:ATP binding"/>
    <property type="evidence" value="ECO:0007669"/>
    <property type="project" value="UniProtKB-KW"/>
</dbReference>
<keyword evidence="9" id="KW-1133">Transmembrane helix</keyword>
<keyword evidence="3" id="KW-0597">Phosphoprotein</keyword>
<dbReference type="Gene3D" id="3.30.565.10">
    <property type="entry name" value="Histidine kinase-like ATPase, C-terminal domain"/>
    <property type="match status" value="1"/>
</dbReference>
<dbReference type="Proteomes" id="UP000501058">
    <property type="component" value="Chromosome"/>
</dbReference>
<evidence type="ECO:0000313" key="11">
    <source>
        <dbReference type="EMBL" id="QIK71967.1"/>
    </source>
</evidence>
<keyword evidence="12" id="KW-1185">Reference proteome</keyword>
<dbReference type="EC" id="2.7.13.3" evidence="2"/>
<evidence type="ECO:0000256" key="7">
    <source>
        <dbReference type="ARBA" id="ARBA00022840"/>
    </source>
</evidence>
<evidence type="ECO:0000259" key="10">
    <source>
        <dbReference type="Pfam" id="PF07730"/>
    </source>
</evidence>
<dbReference type="PANTHER" id="PTHR24421:SF10">
    <property type="entry name" value="NITRATE_NITRITE SENSOR PROTEIN NARQ"/>
    <property type="match status" value="1"/>
</dbReference>
<protein>
    <recommendedName>
        <fullName evidence="2">histidine kinase</fullName>
        <ecNumber evidence="2">2.7.13.3</ecNumber>
    </recommendedName>
</protein>
<dbReference type="PANTHER" id="PTHR24421">
    <property type="entry name" value="NITRATE/NITRITE SENSOR PROTEIN NARX-RELATED"/>
    <property type="match status" value="1"/>
</dbReference>
<evidence type="ECO:0000256" key="9">
    <source>
        <dbReference type="SAM" id="Phobius"/>
    </source>
</evidence>
<dbReference type="InterPro" id="IPR011712">
    <property type="entry name" value="Sig_transdc_His_kin_sub3_dim/P"/>
</dbReference>
<proteinExistence type="predicted"/>
<evidence type="ECO:0000256" key="3">
    <source>
        <dbReference type="ARBA" id="ARBA00022553"/>
    </source>
</evidence>
<dbReference type="GO" id="GO:0000155">
    <property type="term" value="F:phosphorelay sensor kinase activity"/>
    <property type="evidence" value="ECO:0007669"/>
    <property type="project" value="InterPro"/>
</dbReference>
<sequence>MLSYERIDDGAASPWWVTALMLPPVGLAMMTSAVFSPVGGNVQGATPDLGTASLAVLGMLLAVAGPVALFWRHRFPFVLTFAALLVPLVVPIGIALLLVLVASLVGRRRGPAVWATLGVAAASVAAVVTADVLAQPRGASVSKMLLTPTGPDLERVDAPIGAVVAITVVWFAGAVGIGYLLRLRRLTRKQGAEVRGAVETVGRLGDEVARRQERERIAREVHDAMGHRLSLLNLHAGALELNAGEDPRVQESAGLVRKSAGEAMDDLRSLLQVLRDPLGEDTPEIPLSRLREVVQESFGAGQVVSSSIFISEAERADPTLSRAVYRIVQEVLTNARKHAPGEPVLLTVEGAPATGVVIDARNRFVGVAEGAGADAGRGLKGIAERAELLGGKLQYGLEDKTTFRVRVVLPWRDAATAR</sequence>
<organism evidence="11 12">
    <name type="scientific">Propioniciclava coleopterorum</name>
    <dbReference type="NCBI Taxonomy" id="2714937"/>
    <lineage>
        <taxon>Bacteria</taxon>
        <taxon>Bacillati</taxon>
        <taxon>Actinomycetota</taxon>
        <taxon>Actinomycetes</taxon>
        <taxon>Propionibacteriales</taxon>
        <taxon>Propionibacteriaceae</taxon>
        <taxon>Propioniciclava</taxon>
    </lineage>
</organism>
<evidence type="ECO:0000256" key="4">
    <source>
        <dbReference type="ARBA" id="ARBA00022679"/>
    </source>
</evidence>
<evidence type="ECO:0000256" key="6">
    <source>
        <dbReference type="ARBA" id="ARBA00022777"/>
    </source>
</evidence>
<dbReference type="AlphaFoldDB" id="A0A6G7Y5S2"/>
<accession>A0A6G7Y5S2</accession>
<comment type="catalytic activity">
    <reaction evidence="1">
        <text>ATP + protein L-histidine = ADP + protein N-phospho-L-histidine.</text>
        <dbReference type="EC" id="2.7.13.3"/>
    </reaction>
</comment>
<reference evidence="11 12" key="1">
    <citation type="submission" date="2020-03" db="EMBL/GenBank/DDBJ databases">
        <title>Propioniciclava sp. nov., isolated from Hydrophilus acuminatus.</title>
        <authorList>
            <person name="Hyun D.-W."/>
            <person name="Bae J.-W."/>
        </authorList>
    </citation>
    <scope>NUCLEOTIDE SEQUENCE [LARGE SCALE GENOMIC DNA]</scope>
    <source>
        <strain evidence="11 12">HDW11</strain>
    </source>
</reference>
<evidence type="ECO:0000256" key="1">
    <source>
        <dbReference type="ARBA" id="ARBA00000085"/>
    </source>
</evidence>
<feature type="transmembrane region" description="Helical" evidence="9">
    <location>
        <begin position="49"/>
        <end position="71"/>
    </location>
</feature>
<dbReference type="EMBL" id="CP049865">
    <property type="protein sequence ID" value="QIK71967.1"/>
    <property type="molecule type" value="Genomic_DNA"/>
</dbReference>
<feature type="domain" description="Signal transduction histidine kinase subgroup 3 dimerisation and phosphoacceptor" evidence="10">
    <location>
        <begin position="213"/>
        <end position="277"/>
    </location>
</feature>
<keyword evidence="5" id="KW-0547">Nucleotide-binding</keyword>